<dbReference type="eggNOG" id="ENOG5032KXG">
    <property type="taxonomic scope" value="Bacteria"/>
</dbReference>
<dbReference type="Proteomes" id="UP000028181">
    <property type="component" value="Plasmid pHAMBI540a"/>
</dbReference>
<reference evidence="3" key="1">
    <citation type="journal article" date="2014" name="BMC Genomics">
        <title>Genome sequencing of two Neorhizobium galegae strains reveals a noeT gene responsible for the unusual acetylation of the nodulation factors.</title>
        <authorList>
            <person name="Osterman J."/>
            <person name="Marsh J."/>
            <person name="Laine P.K."/>
            <person name="Zeng Z."/>
            <person name="Alatalo E."/>
            <person name="Sullivan J.T."/>
            <person name="Young J.P."/>
            <person name="Thomas-Oates J."/>
            <person name="Paulin L."/>
            <person name="Lindstrom K."/>
        </authorList>
    </citation>
    <scope>NUCLEOTIDE SEQUENCE [LARGE SCALE GENOMIC DNA]</scope>
    <source>
        <strain evidence="3">HAMBI 540</strain>
    </source>
</reference>
<evidence type="ECO:0000313" key="2">
    <source>
        <dbReference type="EMBL" id="CDN51165.1"/>
    </source>
</evidence>
<keyword evidence="1" id="KW-1133">Transmembrane helix</keyword>
<feature type="transmembrane region" description="Helical" evidence="1">
    <location>
        <begin position="53"/>
        <end position="71"/>
    </location>
</feature>
<sequence length="72" mass="8234">MGPRREVYERERNEIQQQYAQHNLDKDMAADYRSGLATDPKEHVRKLKTQNRGLLLLLVLIAVIAAVAFAIS</sequence>
<organism evidence="2 3">
    <name type="scientific">Neorhizobium galegae bv. orientalis str. HAMBI 540</name>
    <dbReference type="NCBI Taxonomy" id="1028800"/>
    <lineage>
        <taxon>Bacteria</taxon>
        <taxon>Pseudomonadati</taxon>
        <taxon>Pseudomonadota</taxon>
        <taxon>Alphaproteobacteria</taxon>
        <taxon>Hyphomicrobiales</taxon>
        <taxon>Rhizobiaceae</taxon>
        <taxon>Rhizobium/Agrobacterium group</taxon>
        <taxon>Neorhizobium</taxon>
    </lineage>
</organism>
<keyword evidence="3" id="KW-1185">Reference proteome</keyword>
<proteinExistence type="predicted"/>
<geneLocation type="plasmid" evidence="3">
    <name>II</name>
</geneLocation>
<evidence type="ECO:0000256" key="1">
    <source>
        <dbReference type="SAM" id="Phobius"/>
    </source>
</evidence>
<accession>A0A068T115</accession>
<dbReference type="RefSeq" id="WP_051909742.1">
    <property type="nucleotide sequence ID" value="NZ_HG938354.1"/>
</dbReference>
<dbReference type="EMBL" id="HG938354">
    <property type="protein sequence ID" value="CDN51165.1"/>
    <property type="molecule type" value="Genomic_DNA"/>
</dbReference>
<protein>
    <submittedName>
        <fullName evidence="2">Uncharacterized protein</fullName>
    </submittedName>
</protein>
<dbReference type="HOGENOM" id="CLU_2718216_0_0_5"/>
<gene>
    <name evidence="2" type="ORF">RG540_PA04870</name>
</gene>
<evidence type="ECO:0000313" key="3">
    <source>
        <dbReference type="Proteomes" id="UP000028181"/>
    </source>
</evidence>
<dbReference type="PATRIC" id="fig|1028800.3.peg.5107"/>
<dbReference type="AlphaFoldDB" id="A0A068T115"/>
<dbReference type="OrthoDB" id="8410913at2"/>
<dbReference type="KEGG" id="ngg:RG540_PA04870"/>
<keyword evidence="1" id="KW-0812">Transmembrane</keyword>
<name>A0A068T115_NEOGA</name>
<keyword evidence="1" id="KW-0472">Membrane</keyword>
<keyword evidence="2" id="KW-0614">Plasmid</keyword>
<dbReference type="GeneID" id="24260720"/>